<evidence type="ECO:0000256" key="3">
    <source>
        <dbReference type="SAM" id="SignalP"/>
    </source>
</evidence>
<feature type="chain" id="PRO_5045520545" description="Sialate O-acetylesterase domain-containing protein" evidence="3">
    <location>
        <begin position="23"/>
        <end position="602"/>
    </location>
</feature>
<organism evidence="5 6">
    <name type="scientific">Fibrella forsythiae</name>
    <dbReference type="NCBI Taxonomy" id="2817061"/>
    <lineage>
        <taxon>Bacteria</taxon>
        <taxon>Pseudomonadati</taxon>
        <taxon>Bacteroidota</taxon>
        <taxon>Cytophagia</taxon>
        <taxon>Cytophagales</taxon>
        <taxon>Spirosomataceae</taxon>
        <taxon>Fibrella</taxon>
    </lineage>
</organism>
<dbReference type="Proteomes" id="UP000664628">
    <property type="component" value="Unassembled WGS sequence"/>
</dbReference>
<dbReference type="Pfam" id="PF03629">
    <property type="entry name" value="SASA"/>
    <property type="match status" value="1"/>
</dbReference>
<keyword evidence="3" id="KW-0732">Signal</keyword>
<dbReference type="InterPro" id="IPR036514">
    <property type="entry name" value="SGNH_hydro_sf"/>
</dbReference>
<proteinExistence type="predicted"/>
<dbReference type="RefSeq" id="WP_207330555.1">
    <property type="nucleotide sequence ID" value="NZ_JAFMYW010000005.1"/>
</dbReference>
<evidence type="ECO:0000313" key="5">
    <source>
        <dbReference type="EMBL" id="MBO0950625.1"/>
    </source>
</evidence>
<keyword evidence="6" id="KW-1185">Reference proteome</keyword>
<name>A0ABS3JKV4_9BACT</name>
<dbReference type="PANTHER" id="PTHR31988">
    <property type="entry name" value="ESTERASE, PUTATIVE (DUF303)-RELATED"/>
    <property type="match status" value="1"/>
</dbReference>
<comment type="caution">
    <text evidence="5">The sequence shown here is derived from an EMBL/GenBank/DDBJ whole genome shotgun (WGS) entry which is preliminary data.</text>
</comment>
<dbReference type="EMBL" id="JAFMYW010000005">
    <property type="protein sequence ID" value="MBO0950625.1"/>
    <property type="molecule type" value="Genomic_DNA"/>
</dbReference>
<feature type="region of interest" description="Disordered" evidence="2">
    <location>
        <begin position="352"/>
        <end position="371"/>
    </location>
</feature>
<sequence>MKLLFTLAIASFLLLAGLHSVAQSVQLSYPIDRSVTQRNGNDQATVAIAGQLTGGSSAYSYQLWYRTSTLDGSGNVTSTTGWSSVSFQPNGGFSITPIFNKGWYRLDMGVGTGSPLVAVSVKFGVGDVYAIAGQSNAQGVDDSNWGLPSTSGFPEWIVGVNLNWGCRKEYPGPPTFTKIDGQNRISPSGSNSWCYAVLGKKISDANGGMPVAFFNSAYGGSSILNWYESSMGNLTTNAYPFLNNQYCLASGISSDPNYFKGQPYLTLKNTLNYYLSLFGVRALLWHQGETDADPSATSSLKTQDKDLYKARLQAVIDRSRTDFGHSDLSWMIARATFNNGGNITTTVRDAQDEKGGEYDKNKGPDTDYTSANVTTSAYRNTGDLTHFDERSNAGLTYLGTDEWSDKITVNAPGPAGFNRIVANPVPIVYVSGSGLNRTLSVSPLSGAQLYRWGNDINDETPSHNGTNLTSITVGPGTYRCFIKDGSGNWRISPNVFVGCPSCREGVDELVNDDPFGLALKAYPNPFAKELTIEFNVPQAASDVRVEIIDSEGRIIYTVVDAQHDKGLWKHPIKNLNLVGNQVYFCRLKVNDLFTVKKLLSAN</sequence>
<dbReference type="Gene3D" id="3.40.50.1110">
    <property type="entry name" value="SGNH hydrolase"/>
    <property type="match status" value="1"/>
</dbReference>
<dbReference type="InterPro" id="IPR005181">
    <property type="entry name" value="SASA"/>
</dbReference>
<gene>
    <name evidence="5" type="ORF">J2I46_18670</name>
</gene>
<evidence type="ECO:0000256" key="1">
    <source>
        <dbReference type="ARBA" id="ARBA00022801"/>
    </source>
</evidence>
<feature type="domain" description="Sialate O-acetylesterase" evidence="4">
    <location>
        <begin position="126"/>
        <end position="393"/>
    </location>
</feature>
<feature type="signal peptide" evidence="3">
    <location>
        <begin position="1"/>
        <end position="22"/>
    </location>
</feature>
<dbReference type="PANTHER" id="PTHR31988:SF19">
    <property type="entry name" value="9-O-ACETYL-N-ACETYLNEURAMINIC ACID DEACETYLASE-RELATED"/>
    <property type="match status" value="1"/>
</dbReference>
<evidence type="ECO:0000259" key="4">
    <source>
        <dbReference type="Pfam" id="PF03629"/>
    </source>
</evidence>
<evidence type="ECO:0000313" key="6">
    <source>
        <dbReference type="Proteomes" id="UP000664628"/>
    </source>
</evidence>
<accession>A0ABS3JKV4</accession>
<protein>
    <recommendedName>
        <fullName evidence="4">Sialate O-acetylesterase domain-containing protein</fullName>
    </recommendedName>
</protein>
<feature type="compositionally biased region" description="Basic and acidic residues" evidence="2">
    <location>
        <begin position="352"/>
        <end position="365"/>
    </location>
</feature>
<keyword evidence="1" id="KW-0378">Hydrolase</keyword>
<dbReference type="InterPro" id="IPR052940">
    <property type="entry name" value="Carb_Esterase_6"/>
</dbReference>
<reference evidence="5 6" key="1">
    <citation type="submission" date="2021-03" db="EMBL/GenBank/DDBJ databases">
        <title>Fibrella sp. HMF5405 genome sequencing and assembly.</title>
        <authorList>
            <person name="Kang H."/>
            <person name="Kim H."/>
            <person name="Bae S."/>
            <person name="Joh K."/>
        </authorList>
    </citation>
    <scope>NUCLEOTIDE SEQUENCE [LARGE SCALE GENOMIC DNA]</scope>
    <source>
        <strain evidence="5 6">HMF5405</strain>
    </source>
</reference>
<dbReference type="SUPFAM" id="SSF52266">
    <property type="entry name" value="SGNH hydrolase"/>
    <property type="match status" value="1"/>
</dbReference>
<evidence type="ECO:0000256" key="2">
    <source>
        <dbReference type="SAM" id="MobiDB-lite"/>
    </source>
</evidence>